<reference evidence="1 2" key="1">
    <citation type="journal article" date="2016" name="Nat. Commun.">
        <title>Thousands of microbial genomes shed light on interconnected biogeochemical processes in an aquifer system.</title>
        <authorList>
            <person name="Anantharaman K."/>
            <person name="Brown C.T."/>
            <person name="Hug L.A."/>
            <person name="Sharon I."/>
            <person name="Castelle C.J."/>
            <person name="Probst A.J."/>
            <person name="Thomas B.C."/>
            <person name="Singh A."/>
            <person name="Wilkins M.J."/>
            <person name="Karaoz U."/>
            <person name="Brodie E.L."/>
            <person name="Williams K.H."/>
            <person name="Hubbard S.S."/>
            <person name="Banfield J.F."/>
        </authorList>
    </citation>
    <scope>NUCLEOTIDE SEQUENCE [LARGE SCALE GENOMIC DNA]</scope>
</reference>
<evidence type="ECO:0000313" key="1">
    <source>
        <dbReference type="EMBL" id="OGM08201.1"/>
    </source>
</evidence>
<dbReference type="Proteomes" id="UP000176939">
    <property type="component" value="Unassembled WGS sequence"/>
</dbReference>
<sequence length="211" mass="23821">MSSGSADTIGQLLGKNPIYMSNSDWEKALYSGRGIYTPMINSEKDFRAMGLGGPRFDIRSDGTGNYRGAQGLAEVGATGLMENNPKTFEMRTGKELNTVPNIGLGETRNDIYRSLREYSEKERRGRDNSYILVASGALNTWVKQLDKDVINKIESNNFIGKSATIKEVQQTFREFPVLKMEFSKIWNERVKNGAITRYHADQLKERYLNAD</sequence>
<evidence type="ECO:0000313" key="2">
    <source>
        <dbReference type="Proteomes" id="UP000176939"/>
    </source>
</evidence>
<organism evidence="1 2">
    <name type="scientific">Candidatus Woesebacteria bacterium RBG_13_36_22</name>
    <dbReference type="NCBI Taxonomy" id="1802478"/>
    <lineage>
        <taxon>Bacteria</taxon>
        <taxon>Candidatus Woeseibacteriota</taxon>
    </lineage>
</organism>
<comment type="caution">
    <text evidence="1">The sequence shown here is derived from an EMBL/GenBank/DDBJ whole genome shotgun (WGS) entry which is preliminary data.</text>
</comment>
<dbReference type="EMBL" id="MGFQ01000055">
    <property type="protein sequence ID" value="OGM08201.1"/>
    <property type="molecule type" value="Genomic_DNA"/>
</dbReference>
<accession>A0A1F7WZN2</accession>
<gene>
    <name evidence="1" type="ORF">A2Z67_06315</name>
</gene>
<proteinExistence type="predicted"/>
<name>A0A1F7WZN2_9BACT</name>
<dbReference type="AlphaFoldDB" id="A0A1F7WZN2"/>
<protein>
    <submittedName>
        <fullName evidence="1">Uncharacterized protein</fullName>
    </submittedName>
</protein>